<protein>
    <submittedName>
        <fullName evidence="2">DUF1275 domain-containing protein</fullName>
    </submittedName>
</protein>
<feature type="transmembrane region" description="Helical" evidence="1">
    <location>
        <begin position="20"/>
        <end position="39"/>
    </location>
</feature>
<dbReference type="Proteomes" id="UP000829517">
    <property type="component" value="Unassembled WGS sequence"/>
</dbReference>
<keyword evidence="1" id="KW-0812">Transmembrane</keyword>
<dbReference type="PANTHER" id="PTHR37314:SF4">
    <property type="entry name" value="UPF0700 TRANSMEMBRANE PROTEIN YOAK"/>
    <property type="match status" value="1"/>
</dbReference>
<dbReference type="InterPro" id="IPR010699">
    <property type="entry name" value="DUF1275"/>
</dbReference>
<evidence type="ECO:0000256" key="1">
    <source>
        <dbReference type="SAM" id="Phobius"/>
    </source>
</evidence>
<evidence type="ECO:0000313" key="3">
    <source>
        <dbReference type="Proteomes" id="UP000829517"/>
    </source>
</evidence>
<feature type="transmembrane region" description="Helical" evidence="1">
    <location>
        <begin position="125"/>
        <end position="145"/>
    </location>
</feature>
<dbReference type="RefSeq" id="WP_236958494.1">
    <property type="nucleotide sequence ID" value="NZ_JAETXX010000003.1"/>
</dbReference>
<organism evidence="2 3">
    <name type="scientific">Joostella atrarenae</name>
    <dbReference type="NCBI Taxonomy" id="679257"/>
    <lineage>
        <taxon>Bacteria</taxon>
        <taxon>Pseudomonadati</taxon>
        <taxon>Bacteroidota</taxon>
        <taxon>Flavobacteriia</taxon>
        <taxon>Flavobacteriales</taxon>
        <taxon>Flavobacteriaceae</taxon>
        <taxon>Joostella</taxon>
    </lineage>
</organism>
<gene>
    <name evidence="2" type="ORF">JM658_06765</name>
</gene>
<feature type="transmembrane region" description="Helical" evidence="1">
    <location>
        <begin position="59"/>
        <end position="79"/>
    </location>
</feature>
<accession>A0ABS9J288</accession>
<dbReference type="EMBL" id="JAETXX010000003">
    <property type="protein sequence ID" value="MCF8714530.1"/>
    <property type="molecule type" value="Genomic_DNA"/>
</dbReference>
<dbReference type="PANTHER" id="PTHR37314">
    <property type="entry name" value="SLR0142 PROTEIN"/>
    <property type="match status" value="1"/>
</dbReference>
<feature type="transmembrane region" description="Helical" evidence="1">
    <location>
        <begin position="91"/>
        <end position="113"/>
    </location>
</feature>
<comment type="caution">
    <text evidence="2">The sequence shown here is derived from an EMBL/GenBank/DDBJ whole genome shotgun (WGS) entry which is preliminary data.</text>
</comment>
<evidence type="ECO:0000313" key="2">
    <source>
        <dbReference type="EMBL" id="MCF8714530.1"/>
    </source>
</evidence>
<keyword evidence="3" id="KW-1185">Reference proteome</keyword>
<feature type="transmembrane region" description="Helical" evidence="1">
    <location>
        <begin position="211"/>
        <end position="229"/>
    </location>
</feature>
<sequence>MLRKFSNSRTVKDNIQLGSLSAFSAGMVNVTSVIIFFAFTSNVTGHYAIFAEEVAKGNWNGAVIVFAWIFLFFIGNFCSNQIIINFNHKNSYLAHSLPLFLEIICLFAVGTYGEFYYQETLLETEIMVGLMLFAMGLQNGLTASISNFSVKTTHMTGLTTDVGILASMYTKKKYRNNKQLKEKGKVLLSIALAYITGGIFAGVIYLKIQFMVFYVACFAIFIIIGYEYYKLKINKLIRRRRKQPISAKYKIVD</sequence>
<dbReference type="Pfam" id="PF06912">
    <property type="entry name" value="DUF1275"/>
    <property type="match status" value="1"/>
</dbReference>
<feature type="transmembrane region" description="Helical" evidence="1">
    <location>
        <begin position="186"/>
        <end position="205"/>
    </location>
</feature>
<name>A0ABS9J288_9FLAO</name>
<keyword evidence="1" id="KW-1133">Transmembrane helix</keyword>
<proteinExistence type="predicted"/>
<keyword evidence="1" id="KW-0472">Membrane</keyword>
<reference evidence="2 3" key="1">
    <citation type="submission" date="2021-01" db="EMBL/GenBank/DDBJ databases">
        <title>Genome sequencing of Joostella atrarenae M1-2 (= KCTC 23194).</title>
        <authorList>
            <person name="Zakaria M.R."/>
            <person name="Lam M.Q."/>
            <person name="Chong C.S."/>
        </authorList>
    </citation>
    <scope>NUCLEOTIDE SEQUENCE [LARGE SCALE GENOMIC DNA]</scope>
    <source>
        <strain evidence="2 3">M1-2</strain>
    </source>
</reference>